<proteinExistence type="predicted"/>
<dbReference type="GeneID" id="11470514"/>
<dbReference type="FunCoup" id="G8JNG5">
    <property type="interactions" value="226"/>
</dbReference>
<keyword evidence="1" id="KW-0175">Coiled coil</keyword>
<reference evidence="4" key="1">
    <citation type="journal article" date="2012" name="G3 (Bethesda)">
        <title>Pichia sorbitophila, an interspecies yeast hybrid reveals early steps of genome resolution following polyploidization.</title>
        <authorList>
            <person name="Leh Louis V."/>
            <person name="Despons L."/>
            <person name="Friedrich A."/>
            <person name="Martin T."/>
            <person name="Durrens P."/>
            <person name="Casaregola S."/>
            <person name="Neuveglise C."/>
            <person name="Fairhead C."/>
            <person name="Marck C."/>
            <person name="Cruz J.A."/>
            <person name="Straub M.L."/>
            <person name="Kugler V."/>
            <person name="Sacerdot C."/>
            <person name="Uzunov Z."/>
            <person name="Thierry A."/>
            <person name="Weiss S."/>
            <person name="Bleykasten C."/>
            <person name="De Montigny J."/>
            <person name="Jacques N."/>
            <person name="Jung P."/>
            <person name="Lemaire M."/>
            <person name="Mallet S."/>
            <person name="Morel G."/>
            <person name="Richard G.F."/>
            <person name="Sarkar A."/>
            <person name="Savel G."/>
            <person name="Schacherer J."/>
            <person name="Seret M.L."/>
            <person name="Talla E."/>
            <person name="Samson G."/>
            <person name="Jubin C."/>
            <person name="Poulain J."/>
            <person name="Vacherie B."/>
            <person name="Barbe V."/>
            <person name="Pelletier E."/>
            <person name="Sherman D.J."/>
            <person name="Westhof E."/>
            <person name="Weissenbach J."/>
            <person name="Baret P.V."/>
            <person name="Wincker P."/>
            <person name="Gaillardin C."/>
            <person name="Dujon B."/>
            <person name="Souciet J.L."/>
        </authorList>
    </citation>
    <scope>NUCLEOTIDE SEQUENCE [LARGE SCALE GENOMIC DNA]</scope>
    <source>
        <strain evidence="4">CBS 270.75 / DBVPG 7215 / KCTC 17166 / NRRL Y-17582</strain>
    </source>
</reference>
<dbReference type="OMA" id="CFAYANE"/>
<dbReference type="InParanoid" id="G8JNG5"/>
<dbReference type="AlphaFoldDB" id="G8JNG5"/>
<gene>
    <name evidence="3" type="ordered locus">Ecym_2129</name>
</gene>
<sequence length="636" mass="74070">MHKSRIPSISLKRSFDGHEFDSQVSRYKKVDNKDPLSEITNAVISAPSVPDIDSMMTTKAVFNSNVNNPNTRLMNKYYYGDPRVIEEVKRRERKVLKDIHHFKKSIEEIEQDMKTMQGETIPGLRYELGKKATLYKDLRVETTHMTTRLDMLNNKCEVIRANNELALNNLTLQQQLEVQNLEAELDQKINAVREEWELKLLSLEKFKPDEALVKEIEHLKIERNQLQKKWNEIHSMNEEKRKNHEKKLEKALQEFKDKKSMFLGQLMTKQSVLLKEKQEWELQVKEMHNTLEEQKQEKEKLRQEIQTLEFELKSHELSIQPLSTKLHKLEEQLDLNRSETADVKQQAIQSEAEYNALYDKMEEAQISRRRIENTIEELHGKIRCYAYVDDTAISYSVNYASKTIKTGESRQYSFNRVIPKEIMPLQDLFRQECQAYMDMCLQNHSNSSIISLQHEKNPLIHEIIITWILEQKHDHVDFQCVLLSENSPSSDMLASDVLSTDRDSDSEIKVTVHDKSVFFESKKVTVFSGASADELLGKLKQDDKDDGVIILKFKIWHDKHSFSDVHFVELTSPSYKCLKAAISTTATITETASPISIILRSLLTHTKSLLLLTLTHEDEHLLDLSHQIGQQKQHAC</sequence>
<name>G8JNG5_ERECY</name>
<protein>
    <recommendedName>
        <fullName evidence="2">Spindle pole body-associated protein Vik1/Cik1 microtubule binding domain-containing protein</fullName>
    </recommendedName>
</protein>
<accession>G8JNG5</accession>
<dbReference type="HOGENOM" id="CLU_025801_0_0_1"/>
<dbReference type="KEGG" id="erc:Ecym_2129"/>
<evidence type="ECO:0000259" key="2">
    <source>
        <dbReference type="Pfam" id="PF16796"/>
    </source>
</evidence>
<dbReference type="eggNOG" id="ENOG502RIY9">
    <property type="taxonomic scope" value="Eukaryota"/>
</dbReference>
<keyword evidence="4" id="KW-1185">Reference proteome</keyword>
<evidence type="ECO:0000313" key="3">
    <source>
        <dbReference type="EMBL" id="AET37881.1"/>
    </source>
</evidence>
<dbReference type="GO" id="GO:0008017">
    <property type="term" value="F:microtubule binding"/>
    <property type="evidence" value="ECO:0007669"/>
    <property type="project" value="InterPro"/>
</dbReference>
<dbReference type="OrthoDB" id="4067584at2759"/>
<dbReference type="RefSeq" id="XP_003644698.1">
    <property type="nucleotide sequence ID" value="XM_003644650.1"/>
</dbReference>
<feature type="coiled-coil region" evidence="1">
    <location>
        <begin position="209"/>
        <end position="381"/>
    </location>
</feature>
<dbReference type="EMBL" id="CP002498">
    <property type="protein sequence ID" value="AET37881.1"/>
    <property type="molecule type" value="Genomic_DNA"/>
</dbReference>
<dbReference type="Pfam" id="PF16796">
    <property type="entry name" value="Microtub_bd"/>
    <property type="match status" value="1"/>
</dbReference>
<organism evidence="3 4">
    <name type="scientific">Eremothecium cymbalariae (strain CBS 270.75 / DBVPG 7215 / KCTC 17166 / NRRL Y-17582)</name>
    <name type="common">Yeast</name>
    <dbReference type="NCBI Taxonomy" id="931890"/>
    <lineage>
        <taxon>Eukaryota</taxon>
        <taxon>Fungi</taxon>
        <taxon>Dikarya</taxon>
        <taxon>Ascomycota</taxon>
        <taxon>Saccharomycotina</taxon>
        <taxon>Saccharomycetes</taxon>
        <taxon>Saccharomycetales</taxon>
        <taxon>Saccharomycetaceae</taxon>
        <taxon>Eremothecium</taxon>
    </lineage>
</organism>
<dbReference type="Proteomes" id="UP000006790">
    <property type="component" value="Chromosome 2"/>
</dbReference>
<evidence type="ECO:0000313" key="4">
    <source>
        <dbReference type="Proteomes" id="UP000006790"/>
    </source>
</evidence>
<dbReference type="Gene3D" id="3.40.850.20">
    <property type="match status" value="1"/>
</dbReference>
<evidence type="ECO:0000256" key="1">
    <source>
        <dbReference type="SAM" id="Coils"/>
    </source>
</evidence>
<dbReference type="InterPro" id="IPR031852">
    <property type="entry name" value="Vik1/Cik1_MT-bd"/>
</dbReference>
<feature type="domain" description="Spindle pole body-associated protein Vik1/Cik1 microtubule binding" evidence="2">
    <location>
        <begin position="361"/>
        <end position="493"/>
    </location>
</feature>